<gene>
    <name evidence="3" type="ORF">R54767_03715</name>
</gene>
<name>A0ABN7QQU6_9BURK</name>
<dbReference type="Proteomes" id="UP000789752">
    <property type="component" value="Unassembled WGS sequence"/>
</dbReference>
<accession>A0ABN7QQU6</accession>
<keyword evidence="2" id="KW-0732">Signal</keyword>
<feature type="signal peptide" evidence="2">
    <location>
        <begin position="1"/>
        <end position="26"/>
    </location>
</feature>
<proteinExistence type="predicted"/>
<protein>
    <recommendedName>
        <fullName evidence="5">Lipoprotein</fullName>
    </recommendedName>
</protein>
<evidence type="ECO:0000256" key="1">
    <source>
        <dbReference type="SAM" id="MobiDB-lite"/>
    </source>
</evidence>
<dbReference type="EMBL" id="CAJQYY010000022">
    <property type="protein sequence ID" value="CAG4910645.1"/>
    <property type="molecule type" value="Genomic_DNA"/>
</dbReference>
<feature type="region of interest" description="Disordered" evidence="1">
    <location>
        <begin position="144"/>
        <end position="165"/>
    </location>
</feature>
<dbReference type="RefSeq" id="WP_228980926.1">
    <property type="nucleotide sequence ID" value="NZ_CAJQYY010000022.1"/>
</dbReference>
<sequence>MKPEHLKLAGIATLMCGAMSSFGAEAATGDPSALATGRILSLRNTLTDPTPGMTDDTVQDTEPVTQGDVPDVAPEADTGVAPAADVVTPSQTDAVSDVVYTARMAVRQSQSQDSGEASIAVPESAHLPYVPTVFSVPDASADERAPVASAVSDSLDSPDSRPMPVASTDDVAPVLNVVPADHVEPVSGVVPDVVRAQDGPVALADDAVPVKHVVPKPARVAKAPRTSVSVTVPVMSAVPGSAPVPDARDDSARRIVSTSDASSNIASNADAAIVLAQGTTRAVPDAVSPNVPHSNEAAPVTASSGEGLLERAAVSLKSTVNPAAQPASPHVTKHDDEDPAWASADVVAVDSDRLDSMRGGFDLPSGLVVSFGISRAAFVNGNLVASTSFNIPNIAQMTPQQAQMLANANTGALVQNGLNNTVQPGGLPALTGSVIQNSLNNQQVQALTTINTSVNSLAAFKAFNIGSTLNAALTSAVRPR</sequence>
<reference evidence="3 4" key="1">
    <citation type="submission" date="2021-04" db="EMBL/GenBank/DDBJ databases">
        <authorList>
            <person name="Vanwijnsberghe S."/>
        </authorList>
    </citation>
    <scope>NUCLEOTIDE SEQUENCE [LARGE SCALE GENOMIC DNA]</scope>
    <source>
        <strain evidence="3 4">LMG 32171</strain>
    </source>
</reference>
<feature type="region of interest" description="Disordered" evidence="1">
    <location>
        <begin position="45"/>
        <end position="64"/>
    </location>
</feature>
<evidence type="ECO:0000313" key="3">
    <source>
        <dbReference type="EMBL" id="CAG4910645.1"/>
    </source>
</evidence>
<feature type="chain" id="PRO_5045233082" description="Lipoprotein" evidence="2">
    <location>
        <begin position="27"/>
        <end position="480"/>
    </location>
</feature>
<evidence type="ECO:0000256" key="2">
    <source>
        <dbReference type="SAM" id="SignalP"/>
    </source>
</evidence>
<organism evidence="3 4">
    <name type="scientific">Paraburkholderia gardini</name>
    <dbReference type="NCBI Taxonomy" id="2823469"/>
    <lineage>
        <taxon>Bacteria</taxon>
        <taxon>Pseudomonadati</taxon>
        <taxon>Pseudomonadota</taxon>
        <taxon>Betaproteobacteria</taxon>
        <taxon>Burkholderiales</taxon>
        <taxon>Burkholderiaceae</taxon>
        <taxon>Paraburkholderia</taxon>
    </lineage>
</organism>
<comment type="caution">
    <text evidence="3">The sequence shown here is derived from an EMBL/GenBank/DDBJ whole genome shotgun (WGS) entry which is preliminary data.</text>
</comment>
<evidence type="ECO:0000313" key="4">
    <source>
        <dbReference type="Proteomes" id="UP000789752"/>
    </source>
</evidence>
<evidence type="ECO:0008006" key="5">
    <source>
        <dbReference type="Google" id="ProtNLM"/>
    </source>
</evidence>
<keyword evidence="4" id="KW-1185">Reference proteome</keyword>